<evidence type="ECO:0000313" key="2">
    <source>
        <dbReference type="EMBL" id="PNR48231.1"/>
    </source>
</evidence>
<reference evidence="3" key="3">
    <citation type="submission" date="2020-12" db="UniProtKB">
        <authorList>
            <consortium name="EnsemblPlants"/>
        </authorList>
    </citation>
    <scope>IDENTIFICATION</scope>
</reference>
<dbReference type="EnsemblPlants" id="Pp3c9_14670V3.2">
    <property type="protein sequence ID" value="PAC:32911740.CDS.1"/>
    <property type="gene ID" value="Pp3c9_14670"/>
</dbReference>
<dbReference type="Gramene" id="Pp3c9_14670V3.1">
    <property type="protein sequence ID" value="PAC:32911739.CDS.1"/>
    <property type="gene ID" value="Pp3c9_14670"/>
</dbReference>
<protein>
    <submittedName>
        <fullName evidence="2 3">Uncharacterized protein</fullName>
    </submittedName>
</protein>
<reference evidence="2 4" key="2">
    <citation type="journal article" date="2018" name="Plant J.">
        <title>The Physcomitrella patens chromosome-scale assembly reveals moss genome structure and evolution.</title>
        <authorList>
            <person name="Lang D."/>
            <person name="Ullrich K.K."/>
            <person name="Murat F."/>
            <person name="Fuchs J."/>
            <person name="Jenkins J."/>
            <person name="Haas F.B."/>
            <person name="Piednoel M."/>
            <person name="Gundlach H."/>
            <person name="Van Bel M."/>
            <person name="Meyberg R."/>
            <person name="Vives C."/>
            <person name="Morata J."/>
            <person name="Symeonidi A."/>
            <person name="Hiss M."/>
            <person name="Muchero W."/>
            <person name="Kamisugi Y."/>
            <person name="Saleh O."/>
            <person name="Blanc G."/>
            <person name="Decker E.L."/>
            <person name="van Gessel N."/>
            <person name="Grimwood J."/>
            <person name="Hayes R.D."/>
            <person name="Graham S.W."/>
            <person name="Gunter L.E."/>
            <person name="McDaniel S.F."/>
            <person name="Hoernstein S.N.W."/>
            <person name="Larsson A."/>
            <person name="Li F.W."/>
            <person name="Perroud P.F."/>
            <person name="Phillips J."/>
            <person name="Ranjan P."/>
            <person name="Rokshar D.S."/>
            <person name="Rothfels C.J."/>
            <person name="Schneider L."/>
            <person name="Shu S."/>
            <person name="Stevenson D.W."/>
            <person name="Thummler F."/>
            <person name="Tillich M."/>
            <person name="Villarreal Aguilar J.C."/>
            <person name="Widiez T."/>
            <person name="Wong G.K."/>
            <person name="Wymore A."/>
            <person name="Zhang Y."/>
            <person name="Zimmer A.D."/>
            <person name="Quatrano R.S."/>
            <person name="Mayer K.F.X."/>
            <person name="Goodstein D."/>
            <person name="Casacuberta J.M."/>
            <person name="Vandepoele K."/>
            <person name="Reski R."/>
            <person name="Cuming A.C."/>
            <person name="Tuskan G.A."/>
            <person name="Maumus F."/>
            <person name="Salse J."/>
            <person name="Schmutz J."/>
            <person name="Rensing S.A."/>
        </authorList>
    </citation>
    <scope>NUCLEOTIDE SEQUENCE [LARGE SCALE GENOMIC DNA]</scope>
    <source>
        <strain evidence="3 4">cv. Gransden 2004</strain>
    </source>
</reference>
<dbReference type="Gramene" id="Pp3c9_14670V3.2">
    <property type="protein sequence ID" value="PAC:32911740.CDS.1"/>
    <property type="gene ID" value="Pp3c9_14670"/>
</dbReference>
<dbReference type="InParanoid" id="A0A2K1K377"/>
<evidence type="ECO:0000256" key="1">
    <source>
        <dbReference type="SAM" id="MobiDB-lite"/>
    </source>
</evidence>
<dbReference type="Proteomes" id="UP000006727">
    <property type="component" value="Chromosome 9"/>
</dbReference>
<gene>
    <name evidence="2" type="ORF">PHYPA_012706</name>
</gene>
<accession>A0A2K1K377</accession>
<reference evidence="2 4" key="1">
    <citation type="journal article" date="2008" name="Science">
        <title>The Physcomitrella genome reveals evolutionary insights into the conquest of land by plants.</title>
        <authorList>
            <person name="Rensing S."/>
            <person name="Lang D."/>
            <person name="Zimmer A."/>
            <person name="Terry A."/>
            <person name="Salamov A."/>
            <person name="Shapiro H."/>
            <person name="Nishiyama T."/>
            <person name="Perroud P.-F."/>
            <person name="Lindquist E."/>
            <person name="Kamisugi Y."/>
            <person name="Tanahashi T."/>
            <person name="Sakakibara K."/>
            <person name="Fujita T."/>
            <person name="Oishi K."/>
            <person name="Shin-I T."/>
            <person name="Kuroki Y."/>
            <person name="Toyoda A."/>
            <person name="Suzuki Y."/>
            <person name="Hashimoto A."/>
            <person name="Yamaguchi K."/>
            <person name="Sugano A."/>
            <person name="Kohara Y."/>
            <person name="Fujiyama A."/>
            <person name="Anterola A."/>
            <person name="Aoki S."/>
            <person name="Ashton N."/>
            <person name="Barbazuk W.B."/>
            <person name="Barker E."/>
            <person name="Bennetzen J."/>
            <person name="Bezanilla M."/>
            <person name="Blankenship R."/>
            <person name="Cho S.H."/>
            <person name="Dutcher S."/>
            <person name="Estelle M."/>
            <person name="Fawcett J.A."/>
            <person name="Gundlach H."/>
            <person name="Hanada K."/>
            <person name="Heyl A."/>
            <person name="Hicks K.A."/>
            <person name="Hugh J."/>
            <person name="Lohr M."/>
            <person name="Mayer K."/>
            <person name="Melkozernov A."/>
            <person name="Murata T."/>
            <person name="Nelson D."/>
            <person name="Pils B."/>
            <person name="Prigge M."/>
            <person name="Reiss B."/>
            <person name="Renner T."/>
            <person name="Rombauts S."/>
            <person name="Rushton P."/>
            <person name="Sanderfoot A."/>
            <person name="Schween G."/>
            <person name="Shiu S.-H."/>
            <person name="Stueber K."/>
            <person name="Theodoulou F.L."/>
            <person name="Tu H."/>
            <person name="Van de Peer Y."/>
            <person name="Verrier P.J."/>
            <person name="Waters E."/>
            <person name="Wood A."/>
            <person name="Yang L."/>
            <person name="Cove D."/>
            <person name="Cuming A."/>
            <person name="Hasebe M."/>
            <person name="Lucas S."/>
            <person name="Mishler D.B."/>
            <person name="Reski R."/>
            <person name="Grigoriev I."/>
            <person name="Quatrano R.S."/>
            <person name="Boore J.L."/>
        </authorList>
    </citation>
    <scope>NUCLEOTIDE SEQUENCE [LARGE SCALE GENOMIC DNA]</scope>
    <source>
        <strain evidence="3 4">cv. Gransden 2004</strain>
    </source>
</reference>
<dbReference type="AlphaFoldDB" id="A0A2K1K377"/>
<evidence type="ECO:0000313" key="4">
    <source>
        <dbReference type="Proteomes" id="UP000006727"/>
    </source>
</evidence>
<sequence length="86" mass="9717">MEYSPRYARVRKAAEMKRGGWMPLGRRGKIKRMLVQSCLAAVCCLCCFRSHSDDAEKSREDEVAMTQVGMADQGPISSQNPFDPEF</sequence>
<organism evidence="2">
    <name type="scientific">Physcomitrium patens</name>
    <name type="common">Spreading-leaved earth moss</name>
    <name type="synonym">Physcomitrella patens</name>
    <dbReference type="NCBI Taxonomy" id="3218"/>
    <lineage>
        <taxon>Eukaryota</taxon>
        <taxon>Viridiplantae</taxon>
        <taxon>Streptophyta</taxon>
        <taxon>Embryophyta</taxon>
        <taxon>Bryophyta</taxon>
        <taxon>Bryophytina</taxon>
        <taxon>Bryopsida</taxon>
        <taxon>Funariidae</taxon>
        <taxon>Funariales</taxon>
        <taxon>Funariaceae</taxon>
        <taxon>Physcomitrium</taxon>
    </lineage>
</organism>
<dbReference type="PaxDb" id="3218-PP1S302_15V6.1"/>
<name>A0A2K1K377_PHYPA</name>
<keyword evidence="4" id="KW-1185">Reference proteome</keyword>
<feature type="region of interest" description="Disordered" evidence="1">
    <location>
        <begin position="58"/>
        <end position="86"/>
    </location>
</feature>
<dbReference type="EMBL" id="ABEU02000009">
    <property type="protein sequence ID" value="PNR48231.1"/>
    <property type="molecule type" value="Genomic_DNA"/>
</dbReference>
<feature type="compositionally biased region" description="Polar residues" evidence="1">
    <location>
        <begin position="75"/>
        <end position="86"/>
    </location>
</feature>
<evidence type="ECO:0000313" key="3">
    <source>
        <dbReference type="EnsemblPlants" id="PAC:32911739.CDS.1"/>
    </source>
</evidence>
<dbReference type="EnsemblPlants" id="Pp3c9_14670V3.1">
    <property type="protein sequence ID" value="PAC:32911739.CDS.1"/>
    <property type="gene ID" value="Pp3c9_14670"/>
</dbReference>
<proteinExistence type="predicted"/>